<feature type="domain" description="GmrSD restriction endonucleases N-terminal" evidence="1">
    <location>
        <begin position="16"/>
        <end position="157"/>
    </location>
</feature>
<accession>A0A9Q2NU38</accession>
<dbReference type="Proteomes" id="UP000809337">
    <property type="component" value="Unassembled WGS sequence"/>
</dbReference>
<dbReference type="RefSeq" id="WP_231035830.1">
    <property type="nucleotide sequence ID" value="NZ_JAJNGX010000025.1"/>
</dbReference>
<dbReference type="Pfam" id="PF03235">
    <property type="entry name" value="GmrSD_N"/>
    <property type="match status" value="1"/>
</dbReference>
<comment type="caution">
    <text evidence="2">The sequence shown here is derived from an EMBL/GenBank/DDBJ whole genome shotgun (WGS) entry which is preliminary data.</text>
</comment>
<evidence type="ECO:0000313" key="3">
    <source>
        <dbReference type="Proteomes" id="UP000809337"/>
    </source>
</evidence>
<dbReference type="AlphaFoldDB" id="A0A9Q2NU38"/>
<dbReference type="EMBL" id="JAFBWN010000025">
    <property type="protein sequence ID" value="MBM2357001.1"/>
    <property type="molecule type" value="Genomic_DNA"/>
</dbReference>
<evidence type="ECO:0000313" key="2">
    <source>
        <dbReference type="EMBL" id="MBM2357001.1"/>
    </source>
</evidence>
<dbReference type="PANTHER" id="PTHR39639">
    <property type="entry name" value="CHROMOSOME 16, WHOLE GENOME SHOTGUN SEQUENCE"/>
    <property type="match status" value="1"/>
</dbReference>
<gene>
    <name evidence="2" type="ORF">JQX14_20840</name>
</gene>
<evidence type="ECO:0000259" key="1">
    <source>
        <dbReference type="Pfam" id="PF03235"/>
    </source>
</evidence>
<dbReference type="PANTHER" id="PTHR39639:SF1">
    <property type="entry name" value="DUF262 DOMAIN-CONTAINING PROTEIN"/>
    <property type="match status" value="1"/>
</dbReference>
<sequence length="358" mass="41474">MQITSNNYSIIEILQMLERRELIVNRDYQRGSGIWPTGPSSYFIDTIIENFPFPKIYMYEFVNRDDRNIRKEIVDGQQRISAITRFYKNEFALGSESNYAGARFQDLDDDAQEKFLTYVVSVDVIRSAKRSEILQMFRRMNAYTLPLNEAEKRHSSFQGDFKWFINELADDLNEFFLEFGVLTNRQIVRMADAALITECVDAYENGVISSSPKSLRNLYQSYDENFGQQGQYHEMLSQTFQFIVENFSNLRNTFMMKPYALHSLISALLHCRYGIPAIQEEWGIQPLQEFSIDPQNAELRLLELAQAHEAKEDEGPHAKYVWGCLSTTDRKVRRTARVAAILRILGAEVPEAVDADLA</sequence>
<dbReference type="InterPro" id="IPR004919">
    <property type="entry name" value="GmrSD_N"/>
</dbReference>
<organism evidence="2 3">
    <name type="scientific">Pseudosulfitobacter pseudonitzschiae</name>
    <dbReference type="NCBI Taxonomy" id="1402135"/>
    <lineage>
        <taxon>Bacteria</taxon>
        <taxon>Pseudomonadati</taxon>
        <taxon>Pseudomonadota</taxon>
        <taxon>Alphaproteobacteria</taxon>
        <taxon>Rhodobacterales</taxon>
        <taxon>Roseobacteraceae</taxon>
        <taxon>Pseudosulfitobacter</taxon>
    </lineage>
</organism>
<protein>
    <submittedName>
        <fullName evidence="2">DUF262 domain-containing protein</fullName>
    </submittedName>
</protein>
<name>A0A9Q2NU38_9RHOB</name>
<proteinExistence type="predicted"/>
<reference evidence="2" key="1">
    <citation type="submission" date="2021-01" db="EMBL/GenBank/DDBJ databases">
        <title>Diatom-associated Roseobacters Show Island Model of Population Structure.</title>
        <authorList>
            <person name="Qu L."/>
            <person name="Feng X."/>
            <person name="Chen Y."/>
            <person name="Li L."/>
            <person name="Wang X."/>
            <person name="Hu Z."/>
            <person name="Wang H."/>
            <person name="Luo H."/>
        </authorList>
    </citation>
    <scope>NUCLEOTIDE SEQUENCE</scope>
    <source>
        <strain evidence="2">SM26-45</strain>
    </source>
</reference>